<gene>
    <name evidence="2" type="ORF">BJ998_003036</name>
</gene>
<proteinExistence type="predicted"/>
<dbReference type="EMBL" id="JACHIR010000001">
    <property type="protein sequence ID" value="MBB5891840.1"/>
    <property type="molecule type" value="Genomic_DNA"/>
</dbReference>
<dbReference type="Proteomes" id="UP000585638">
    <property type="component" value="Unassembled WGS sequence"/>
</dbReference>
<organism evidence="2 3">
    <name type="scientific">Kutzneria kofuensis</name>
    <dbReference type="NCBI Taxonomy" id="103725"/>
    <lineage>
        <taxon>Bacteria</taxon>
        <taxon>Bacillati</taxon>
        <taxon>Actinomycetota</taxon>
        <taxon>Actinomycetes</taxon>
        <taxon>Pseudonocardiales</taxon>
        <taxon>Pseudonocardiaceae</taxon>
        <taxon>Kutzneria</taxon>
    </lineage>
</organism>
<dbReference type="PANTHER" id="PTHR43662:SF3">
    <property type="entry name" value="DOMAIN PROTEIN, PUTATIVE (AFU_ORTHOLOGUE AFUA_6G11970)-RELATED"/>
    <property type="match status" value="1"/>
</dbReference>
<feature type="domain" description="DUF1996" evidence="1">
    <location>
        <begin position="82"/>
        <end position="274"/>
    </location>
</feature>
<dbReference type="RefSeq" id="WP_221338019.1">
    <property type="nucleotide sequence ID" value="NZ_BAAAWY010000007.1"/>
</dbReference>
<dbReference type="AlphaFoldDB" id="A0A7W9KFT6"/>
<keyword evidence="3" id="KW-1185">Reference proteome</keyword>
<protein>
    <recommendedName>
        <fullName evidence="1">DUF1996 domain-containing protein</fullName>
    </recommendedName>
</protein>
<evidence type="ECO:0000259" key="1">
    <source>
        <dbReference type="Pfam" id="PF09362"/>
    </source>
</evidence>
<dbReference type="Pfam" id="PF09362">
    <property type="entry name" value="DUF1996"/>
    <property type="match status" value="1"/>
</dbReference>
<reference evidence="2 3" key="1">
    <citation type="submission" date="2020-08" db="EMBL/GenBank/DDBJ databases">
        <title>Sequencing the genomes of 1000 actinobacteria strains.</title>
        <authorList>
            <person name="Klenk H.-P."/>
        </authorList>
    </citation>
    <scope>NUCLEOTIDE SEQUENCE [LARGE SCALE GENOMIC DNA]</scope>
    <source>
        <strain evidence="2 3">DSM 43851</strain>
    </source>
</reference>
<comment type="caution">
    <text evidence="2">The sequence shown here is derived from an EMBL/GenBank/DDBJ whole genome shotgun (WGS) entry which is preliminary data.</text>
</comment>
<dbReference type="InterPro" id="IPR018535">
    <property type="entry name" value="DUF1996"/>
</dbReference>
<sequence length="320" mass="34465">MIRARKRLWQVALPVLCLALVAGGVVAYRWLSTPAGATYIDIADANPAPTPAAFTSTGSRGSWHVDCGRNQGRMYNSDNLVAQPGVVGGAHHVHDYVGNKSTNALSTEESLAAAETTCQFGDKSTYYWPVALLPSAKTQMDGMDGMSMNHSTIVVPSSVRIEYRGSAVSSVIAMPRFLRATTGNPHGASEGGVNTEHVQWTCSGARDKVTKDYPECGAGQQTIRVFDFPSCWNGTTTDSPDHRSHLVFPEAGGGCRIGTFPVPELHIEVSYTLPPGTHYAIDAFPEEHYSSITDHAMYVDVMPDSLMQTVVDCVNSGRHC</sequence>
<evidence type="ECO:0000313" key="2">
    <source>
        <dbReference type="EMBL" id="MBB5891840.1"/>
    </source>
</evidence>
<evidence type="ECO:0000313" key="3">
    <source>
        <dbReference type="Proteomes" id="UP000585638"/>
    </source>
</evidence>
<dbReference type="PANTHER" id="PTHR43662">
    <property type="match status" value="1"/>
</dbReference>
<accession>A0A7W9KFT6</accession>
<name>A0A7W9KFT6_9PSEU</name>